<sequence>MAVPAVIVVFTSPPEDPSGGQAIAFAAGLLVVAMIGSIIAAIALAAIGAESELTPNLTPGIMYAAVAVVIALVDIVAAFEILAFLALPHARLLLLLITGAAGFLGVFFTALALGDSLATHPTHSPDYQDWKKTEWITSQGHADRAALRVTAIGVLPVIAGTVCRVRGLRLPDGTAAANTIILTGLALTVTATVASALRTGHPGTVPSRGPRPWEAHATTLITSTYTAFVLLLLP</sequence>
<dbReference type="RefSeq" id="WP_067030139.1">
    <property type="nucleotide sequence ID" value="NZ_KQ949105.1"/>
</dbReference>
<comment type="caution">
    <text evidence="2">The sequence shown here is derived from an EMBL/GenBank/DDBJ whole genome shotgun (WGS) entry which is preliminary data.</text>
</comment>
<feature type="transmembrane region" description="Helical" evidence="1">
    <location>
        <begin position="22"/>
        <end position="49"/>
    </location>
</feature>
<proteinExistence type="predicted"/>
<feature type="transmembrane region" description="Helical" evidence="1">
    <location>
        <begin position="92"/>
        <end position="113"/>
    </location>
</feature>
<gene>
    <name evidence="2" type="ORF">AQJ91_36095</name>
</gene>
<dbReference type="Proteomes" id="UP000053260">
    <property type="component" value="Unassembled WGS sequence"/>
</dbReference>
<organism evidence="2 3">
    <name type="scientific">Streptomyces dysideae</name>
    <dbReference type="NCBI Taxonomy" id="909626"/>
    <lineage>
        <taxon>Bacteria</taxon>
        <taxon>Bacillati</taxon>
        <taxon>Actinomycetota</taxon>
        <taxon>Actinomycetes</taxon>
        <taxon>Kitasatosporales</taxon>
        <taxon>Streptomycetaceae</taxon>
        <taxon>Streptomyces</taxon>
    </lineage>
</organism>
<feature type="transmembrane region" description="Helical" evidence="1">
    <location>
        <begin position="145"/>
        <end position="163"/>
    </location>
</feature>
<evidence type="ECO:0000313" key="2">
    <source>
        <dbReference type="EMBL" id="KUO16421.1"/>
    </source>
</evidence>
<dbReference type="AlphaFoldDB" id="A0A101UTC0"/>
<feature type="transmembrane region" description="Helical" evidence="1">
    <location>
        <begin position="175"/>
        <end position="195"/>
    </location>
</feature>
<feature type="transmembrane region" description="Helical" evidence="1">
    <location>
        <begin position="215"/>
        <end position="233"/>
    </location>
</feature>
<accession>A0A101UTC0</accession>
<feature type="transmembrane region" description="Helical" evidence="1">
    <location>
        <begin position="61"/>
        <end position="85"/>
    </location>
</feature>
<keyword evidence="1" id="KW-0472">Membrane</keyword>
<evidence type="ECO:0000313" key="3">
    <source>
        <dbReference type="Proteomes" id="UP000053260"/>
    </source>
</evidence>
<reference evidence="2 3" key="1">
    <citation type="submission" date="2015-10" db="EMBL/GenBank/DDBJ databases">
        <title>Draft genome sequence of Streptomyces sp. RV15, isolated from a marine sponge.</title>
        <authorList>
            <person name="Ruckert C."/>
            <person name="Abdelmohsen U.R."/>
            <person name="Winkler A."/>
            <person name="Hentschel U."/>
            <person name="Kalinowski J."/>
            <person name="Kampfer P."/>
            <person name="Glaeser S."/>
        </authorList>
    </citation>
    <scope>NUCLEOTIDE SEQUENCE [LARGE SCALE GENOMIC DNA]</scope>
    <source>
        <strain evidence="2 3">RV15</strain>
    </source>
</reference>
<keyword evidence="1" id="KW-0812">Transmembrane</keyword>
<dbReference type="EMBL" id="LMXB01000090">
    <property type="protein sequence ID" value="KUO16421.1"/>
    <property type="molecule type" value="Genomic_DNA"/>
</dbReference>
<protein>
    <submittedName>
        <fullName evidence="2">Uncharacterized protein</fullName>
    </submittedName>
</protein>
<evidence type="ECO:0000256" key="1">
    <source>
        <dbReference type="SAM" id="Phobius"/>
    </source>
</evidence>
<name>A0A101UTC0_9ACTN</name>
<dbReference type="OrthoDB" id="9844034at2"/>
<keyword evidence="3" id="KW-1185">Reference proteome</keyword>
<keyword evidence="1" id="KW-1133">Transmembrane helix</keyword>